<protein>
    <submittedName>
        <fullName evidence="2">Uncharacterized protein</fullName>
    </submittedName>
</protein>
<reference evidence="2 3" key="1">
    <citation type="submission" date="2023-02" db="EMBL/GenBank/DDBJ databases">
        <title>Genome sequence of Lentisphaera profundi SAORIC-696.</title>
        <authorList>
            <person name="Kim e."/>
            <person name="Cho J.-C."/>
            <person name="Choi A."/>
            <person name="Kang I."/>
        </authorList>
    </citation>
    <scope>NUCLEOTIDE SEQUENCE [LARGE SCALE GENOMIC DNA]</scope>
    <source>
        <strain evidence="2 3">SAORIC-696</strain>
    </source>
</reference>
<dbReference type="Proteomes" id="UP001214250">
    <property type="component" value="Chromosome 2"/>
</dbReference>
<feature type="transmembrane region" description="Helical" evidence="1">
    <location>
        <begin position="181"/>
        <end position="204"/>
    </location>
</feature>
<keyword evidence="3" id="KW-1185">Reference proteome</keyword>
<dbReference type="RefSeq" id="WP_274153524.1">
    <property type="nucleotide sequence ID" value="NZ_CP117812.1"/>
</dbReference>
<dbReference type="EMBL" id="CP117812">
    <property type="protein sequence ID" value="WDE98653.1"/>
    <property type="molecule type" value="Genomic_DNA"/>
</dbReference>
<keyword evidence="1" id="KW-1133">Transmembrane helix</keyword>
<name>A0ABY7W301_9BACT</name>
<evidence type="ECO:0000313" key="2">
    <source>
        <dbReference type="EMBL" id="WDE98653.1"/>
    </source>
</evidence>
<evidence type="ECO:0000313" key="3">
    <source>
        <dbReference type="Proteomes" id="UP001214250"/>
    </source>
</evidence>
<keyword evidence="1" id="KW-0472">Membrane</keyword>
<feature type="transmembrane region" description="Helical" evidence="1">
    <location>
        <begin position="400"/>
        <end position="420"/>
    </location>
</feature>
<sequence>MKHWSLVVALVYCLILALCFPALEALAFPNKRGLFHFPFKNDEIWLFFLIIFAFGIAQFTMLRLPVAISKKRHIPQRSIHFTIISAAFMMALLIFGLLMGTLFLIVFVKDFFFVSTVLIIVIFWVFWSWYFYRVTSKVKAQDKVKKIQTYLWSGSALELIIALGVHITIRGRKTCCADWMNFIGIICGFAVMVFAFGPSLYFLIMARLKQIRPDSFENDEANSPSIEVLDENTVSFIFINKVIARSKDKIKALGKYFISKVVQIKNQLKAIIIDGDFSRLIQGMLLLPHFLKQRKVFSTLSFSMIIKSYSFFMALICLVMSHSIQSIVKKTPPSLLLDVLIAFISWLIFLIVFYHVLRLTKHKIEINKLLFILWLASLSAIIISLLAHNISKSLRHDFCLSLSFFMGLVVLIFISSRVIFRKKT</sequence>
<feature type="transmembrane region" description="Helical" evidence="1">
    <location>
        <begin position="150"/>
        <end position="169"/>
    </location>
</feature>
<feature type="transmembrane region" description="Helical" evidence="1">
    <location>
        <begin position="43"/>
        <end position="62"/>
    </location>
</feature>
<evidence type="ECO:0000256" key="1">
    <source>
        <dbReference type="SAM" id="Phobius"/>
    </source>
</evidence>
<feature type="transmembrane region" description="Helical" evidence="1">
    <location>
        <begin position="369"/>
        <end position="388"/>
    </location>
</feature>
<proteinExistence type="predicted"/>
<organism evidence="2 3">
    <name type="scientific">Lentisphaera profundi</name>
    <dbReference type="NCBI Taxonomy" id="1658616"/>
    <lineage>
        <taxon>Bacteria</taxon>
        <taxon>Pseudomonadati</taxon>
        <taxon>Lentisphaerota</taxon>
        <taxon>Lentisphaeria</taxon>
        <taxon>Lentisphaerales</taxon>
        <taxon>Lentisphaeraceae</taxon>
        <taxon>Lentisphaera</taxon>
    </lineage>
</organism>
<feature type="transmembrane region" description="Helical" evidence="1">
    <location>
        <begin position="300"/>
        <end position="324"/>
    </location>
</feature>
<gene>
    <name evidence="2" type="ORF">PQO03_12480</name>
</gene>
<keyword evidence="1" id="KW-0812">Transmembrane</keyword>
<feature type="transmembrane region" description="Helical" evidence="1">
    <location>
        <begin position="111"/>
        <end position="130"/>
    </location>
</feature>
<feature type="transmembrane region" description="Helical" evidence="1">
    <location>
        <begin position="336"/>
        <end position="357"/>
    </location>
</feature>
<accession>A0ABY7W301</accession>
<feature type="transmembrane region" description="Helical" evidence="1">
    <location>
        <begin position="83"/>
        <end position="105"/>
    </location>
</feature>